<reference evidence="3 4" key="1">
    <citation type="submission" date="2019-05" db="EMBL/GenBank/DDBJ databases">
        <title>Draft Whole-Genome sequence of the green sulfur bacterium Chlorobaculum thiosulfatiphilum DSM 249.</title>
        <authorList>
            <person name="Meyer T.E."/>
            <person name="Kyndt J.A."/>
        </authorList>
    </citation>
    <scope>NUCLEOTIDE SEQUENCE [LARGE SCALE GENOMIC DNA]</scope>
    <source>
        <strain evidence="3 4">DSM 249</strain>
    </source>
</reference>
<dbReference type="GO" id="GO:0016746">
    <property type="term" value="F:acyltransferase activity"/>
    <property type="evidence" value="ECO:0007669"/>
    <property type="project" value="UniProtKB-KW"/>
</dbReference>
<evidence type="ECO:0000256" key="1">
    <source>
        <dbReference type="ARBA" id="ARBA00022679"/>
    </source>
</evidence>
<dbReference type="NCBIfam" id="TIGR03991">
    <property type="entry name" value="alt_bact_glmU"/>
    <property type="match status" value="1"/>
</dbReference>
<organism evidence="3 4">
    <name type="scientific">Chlorobaculum thiosulfatiphilum</name>
    <name type="common">Chlorobium limicola f.sp. thiosulfatophilum</name>
    <dbReference type="NCBI Taxonomy" id="115852"/>
    <lineage>
        <taxon>Bacteria</taxon>
        <taxon>Pseudomonadati</taxon>
        <taxon>Chlorobiota</taxon>
        <taxon>Chlorobiia</taxon>
        <taxon>Chlorobiales</taxon>
        <taxon>Chlorobiaceae</taxon>
        <taxon>Chlorobaculum</taxon>
    </lineage>
</organism>
<dbReference type="InterPro" id="IPR023917">
    <property type="entry name" value="Bifunctiontional_GlmU_bac-type"/>
</dbReference>
<keyword evidence="1 3" id="KW-0808">Transferase</keyword>
<keyword evidence="2" id="KW-0012">Acyltransferase</keyword>
<proteinExistence type="predicted"/>
<name>A0A5C4S8P2_CHLTI</name>
<dbReference type="InterPro" id="IPR050065">
    <property type="entry name" value="GlmU-like"/>
</dbReference>
<sequence>MQVIIFEDEKTPSFSPLADLKPVCDLVTGCHSLRERFIAAFGGRAALTWHMRRHIAPWFSENNPGSVVNSVLEEEVLLVNGRLICDAAVMQFIDAGRIASGQAVIQNGNLLFCRTKAEPLHFSETVFPDTIDGMVVAGALSCVEVSGFRLIENLWDCVAMHPAMMREDGAALALGRIEGEVHPSAILVNPSAITIELGAEVKAGAVLDASDGFISIGAGAVVEPMALLMENVYIAPNARVKSGARIYSNVFVGGGAKAGGEIEDSIMEPFSNKQHDGFLGHSYISSWCNLGAGTDTSDLKNNYSQVSIETAHGKMATGQQFLGLLMGEHSKCSIGTRFNTGTVVGTSSNIFGNGMPAKYIPSFSWGDGHTGAARYEADKAVETARKVMARRKVEMSAAYEVMLRAVAGECCNG</sequence>
<gene>
    <name evidence="3" type="ORF">FGF66_05250</name>
</gene>
<keyword evidence="4" id="KW-1185">Reference proteome</keyword>
<dbReference type="SUPFAM" id="SSF51161">
    <property type="entry name" value="Trimeric LpxA-like enzymes"/>
    <property type="match status" value="1"/>
</dbReference>
<evidence type="ECO:0000313" key="3">
    <source>
        <dbReference type="EMBL" id="TNJ39329.1"/>
    </source>
</evidence>
<evidence type="ECO:0000313" key="4">
    <source>
        <dbReference type="Proteomes" id="UP000308271"/>
    </source>
</evidence>
<dbReference type="Pfam" id="PF13562">
    <property type="entry name" value="NTP_transf_4"/>
    <property type="match status" value="1"/>
</dbReference>
<dbReference type="AlphaFoldDB" id="A0A5C4S8P2"/>
<dbReference type="PANTHER" id="PTHR43584:SF9">
    <property type="entry name" value="TRANSFERASE HEXAPEPTIDE REPEAT CONTAINING PROTEIN"/>
    <property type="match status" value="1"/>
</dbReference>
<evidence type="ECO:0000256" key="2">
    <source>
        <dbReference type="ARBA" id="ARBA00023315"/>
    </source>
</evidence>
<dbReference type="CDD" id="cd05635">
    <property type="entry name" value="LbH_unknown"/>
    <property type="match status" value="1"/>
</dbReference>
<dbReference type="InterPro" id="IPR011004">
    <property type="entry name" value="Trimer_LpxA-like_sf"/>
</dbReference>
<dbReference type="OrthoDB" id="9784832at2"/>
<accession>A0A5C4S8P2</accession>
<dbReference type="PANTHER" id="PTHR43584">
    <property type="entry name" value="NUCLEOTIDYL TRANSFERASE"/>
    <property type="match status" value="1"/>
</dbReference>
<dbReference type="EMBL" id="VDCH01000007">
    <property type="protein sequence ID" value="TNJ39329.1"/>
    <property type="molecule type" value="Genomic_DNA"/>
</dbReference>
<dbReference type="Gene3D" id="2.160.10.10">
    <property type="entry name" value="Hexapeptide repeat proteins"/>
    <property type="match status" value="1"/>
</dbReference>
<dbReference type="GO" id="GO:0016779">
    <property type="term" value="F:nucleotidyltransferase activity"/>
    <property type="evidence" value="ECO:0007669"/>
    <property type="project" value="UniProtKB-ARBA"/>
</dbReference>
<protein>
    <submittedName>
        <fullName evidence="3">Transferase</fullName>
    </submittedName>
</protein>
<comment type="caution">
    <text evidence="3">The sequence shown here is derived from an EMBL/GenBank/DDBJ whole genome shotgun (WGS) entry which is preliminary data.</text>
</comment>
<dbReference type="RefSeq" id="WP_139456635.1">
    <property type="nucleotide sequence ID" value="NZ_VDCH01000007.1"/>
</dbReference>
<dbReference type="Proteomes" id="UP000308271">
    <property type="component" value="Unassembled WGS sequence"/>
</dbReference>